<evidence type="ECO:0000256" key="7">
    <source>
        <dbReference type="ARBA" id="ARBA00022618"/>
    </source>
</evidence>
<evidence type="ECO:0000256" key="13">
    <source>
        <dbReference type="ARBA" id="ARBA00023306"/>
    </source>
</evidence>
<dbReference type="FunFam" id="2.30.30.190:FF:000003">
    <property type="entry name" value="dynactin subunit 1 isoform X1"/>
    <property type="match status" value="1"/>
</dbReference>
<dbReference type="Gene3D" id="1.20.1170.10">
    <property type="match status" value="1"/>
</dbReference>
<dbReference type="GO" id="GO:0005938">
    <property type="term" value="C:cell cortex"/>
    <property type="evidence" value="ECO:0007669"/>
    <property type="project" value="UniProtKB-SubCell"/>
</dbReference>
<dbReference type="STRING" id="43700.ENSMALP00000003019"/>
<evidence type="ECO:0000256" key="1">
    <source>
        <dbReference type="ARBA" id="ARBA00004114"/>
    </source>
</evidence>
<evidence type="ECO:0000256" key="8">
    <source>
        <dbReference type="ARBA" id="ARBA00022701"/>
    </source>
</evidence>
<evidence type="ECO:0000256" key="12">
    <source>
        <dbReference type="ARBA" id="ARBA00023212"/>
    </source>
</evidence>
<dbReference type="InterPro" id="IPR022157">
    <property type="entry name" value="Dynactin"/>
</dbReference>
<dbReference type="InterPro" id="IPR036859">
    <property type="entry name" value="CAP-Gly_dom_sf"/>
</dbReference>
<feature type="coiled-coil region" evidence="14">
    <location>
        <begin position="948"/>
        <end position="1007"/>
    </location>
</feature>
<evidence type="ECO:0000256" key="6">
    <source>
        <dbReference type="ARBA" id="ARBA00022490"/>
    </source>
</evidence>
<dbReference type="GO" id="GO:0007097">
    <property type="term" value="P:nuclear migration"/>
    <property type="evidence" value="ECO:0007669"/>
    <property type="project" value="TreeGrafter"/>
</dbReference>
<dbReference type="Gene3D" id="2.30.30.190">
    <property type="entry name" value="CAP Gly-rich-like domain"/>
    <property type="match status" value="1"/>
</dbReference>
<evidence type="ECO:0000256" key="9">
    <source>
        <dbReference type="ARBA" id="ARBA00022776"/>
    </source>
</evidence>
<comment type="similarity">
    <text evidence="4">Belongs to the dynactin 150 kDa subunit family.</text>
</comment>
<dbReference type="Pfam" id="PF12455">
    <property type="entry name" value="Dynactin"/>
    <property type="match status" value="1"/>
</dbReference>
<dbReference type="GO" id="GO:0030286">
    <property type="term" value="C:dynein complex"/>
    <property type="evidence" value="ECO:0007669"/>
    <property type="project" value="UniProtKB-KW"/>
</dbReference>
<dbReference type="InterPro" id="IPR000938">
    <property type="entry name" value="CAP-Gly_domain"/>
</dbReference>
<dbReference type="Ensembl" id="ENSMALT00000003099.1">
    <property type="protein sequence ID" value="ENSMALP00000003019.1"/>
    <property type="gene ID" value="ENSMALG00000002198.1"/>
</dbReference>
<keyword evidence="10" id="KW-0243">Dynein</keyword>
<sequence length="1216" mass="135467">PPAEASADSSVGSLVEVIGKGQHGTVAFIGATLFASGKWVGVILDEAKGKNDGTVQGKRYFTCEENHGIFVRQSQIQLVDDGADTSPETPEPSTGKVPKRVLFISIPLFSHHLFPWFLQQPSRPAGTGGKGAASGSASASAGEMSSSEPSTPAQTPLAAPVIPTLHSPGNPPAPGPSKEEEALRAQVKDLEEKLETLKMKRTEDKAKLKELEKHKIQLEQLQEWKTKMQEQQAELQKHLKEAKREAKEALEAKERYVEEMSDTADAIEMATLDKEMAEERAESLQLEVDSLKERVDELTMDLEILKHEIEEKGSDGAASSYHVKQLEEQNSRLKEALVRMRDLSASEKQEHVKLQKQMEKKNVELDSLRSQKEKMQEELTAAERTIDELKEQVDAALGAEEMVEMLTERNLDLEEKVRELRETVTDLEAINEMNDELQENARETELELREMLDLGAARVREAEKRVEAAQETVADYQQTIKKYRELTAHLQVQMRKRPIRQEATAELQQQPPAEMFDFKIKFAETKAYAKAIEMELRKMEVAQANRHVSLLTSFMPESFLRHGGDHDCILVLLLIPRLICKAELISKQAQEKFDLNESCVERAGLKGAVGEQLSFAAGLVYSLALVQATLHKYEQALAQCSVDVYKKIGFLYPEMSVHERSLDFLIDLLHKDQLDETVNVEQLTKAIKYYQHLYSIHLADQSEDCTVQLADHIRFTQSALDCMAVEVSRLRAFLHAGQEKADLAVLFKDLETSCSDIRQFCKKIRRRMPGTDAPGIPAALNFGQQVSDTLSDCRKHLTWVVAVLQEVAAAGAQMMSPFGEQEGLSAVKLENVAFKAGEQIYGSPGANPYECLRQSCGMVIATMNKMATAMQEGEYDSEKPQNKNPPPVDVRAAALRAEITDAEGLGLKLEDRETVIKELKKSLKIKGEELSEASVRLSLLEKKLDSSSKDADERVEKIQTRLDEAQTLLKKKEKEFEETMDALQADIDQLESEKAELKQRINSQSKMTADGLRGTGPAGIASIVTGMSGGDMSGVGPGSGIQVIDSPLMTQQIEAQRLCIKHLKNDNNRLKAEKIRAQLAALPPLHVTKLPSRDGRPEVLSSALYRKTDQLLETLLQMSANVKVVDITGKSPVTPSAQLLEQTARLESLSDTLDRLKVHKRHYKTVTGEVSVKEEKQGDTVLVGRVMVPCPRGQEQVHRLVLSESQLQRVHSLLWT</sequence>
<feature type="region of interest" description="Disordered" evidence="15">
    <location>
        <begin position="123"/>
        <end position="182"/>
    </location>
</feature>
<proteinExistence type="inferred from homology"/>
<dbReference type="SMART" id="SM01052">
    <property type="entry name" value="CAP_GLY"/>
    <property type="match status" value="1"/>
</dbReference>
<feature type="domain" description="CAP-Gly" evidence="16">
    <location>
        <begin position="30"/>
        <end position="72"/>
    </location>
</feature>
<keyword evidence="7" id="KW-0132">Cell division</keyword>
<organism evidence="17 18">
    <name type="scientific">Monopterus albus</name>
    <name type="common">Swamp eel</name>
    <dbReference type="NCBI Taxonomy" id="43700"/>
    <lineage>
        <taxon>Eukaryota</taxon>
        <taxon>Metazoa</taxon>
        <taxon>Chordata</taxon>
        <taxon>Craniata</taxon>
        <taxon>Vertebrata</taxon>
        <taxon>Euteleostomi</taxon>
        <taxon>Actinopterygii</taxon>
        <taxon>Neopterygii</taxon>
        <taxon>Teleostei</taxon>
        <taxon>Neoteleostei</taxon>
        <taxon>Acanthomorphata</taxon>
        <taxon>Anabantaria</taxon>
        <taxon>Synbranchiformes</taxon>
        <taxon>Synbranchidae</taxon>
        <taxon>Monopterus</taxon>
    </lineage>
</organism>
<evidence type="ECO:0000256" key="3">
    <source>
        <dbReference type="ARBA" id="ARBA00004544"/>
    </source>
</evidence>
<dbReference type="GO" id="GO:0000922">
    <property type="term" value="C:spindle pole"/>
    <property type="evidence" value="ECO:0007669"/>
    <property type="project" value="TreeGrafter"/>
</dbReference>
<dbReference type="GO" id="GO:0051301">
    <property type="term" value="P:cell division"/>
    <property type="evidence" value="ECO:0007669"/>
    <property type="project" value="UniProtKB-KW"/>
</dbReference>
<evidence type="ECO:0000259" key="16">
    <source>
        <dbReference type="PROSITE" id="PS50245"/>
    </source>
</evidence>
<keyword evidence="8" id="KW-0493">Microtubule</keyword>
<evidence type="ECO:0000256" key="5">
    <source>
        <dbReference type="ARBA" id="ARBA00016574"/>
    </source>
</evidence>
<name>A0A3Q3II38_MONAL</name>
<dbReference type="GO" id="GO:0030424">
    <property type="term" value="C:axon"/>
    <property type="evidence" value="ECO:0007669"/>
    <property type="project" value="TreeGrafter"/>
</dbReference>
<evidence type="ECO:0000256" key="2">
    <source>
        <dbReference type="ARBA" id="ARBA00004186"/>
    </source>
</evidence>
<evidence type="ECO:0000256" key="14">
    <source>
        <dbReference type="SAM" id="Coils"/>
    </source>
</evidence>
<keyword evidence="13" id="KW-0131">Cell cycle</keyword>
<evidence type="ECO:0000256" key="10">
    <source>
        <dbReference type="ARBA" id="ARBA00023017"/>
    </source>
</evidence>
<dbReference type="GO" id="GO:0008017">
    <property type="term" value="F:microtubule binding"/>
    <property type="evidence" value="ECO:0007669"/>
    <property type="project" value="UniProtKB-ARBA"/>
</dbReference>
<dbReference type="GO" id="GO:0005874">
    <property type="term" value="C:microtubule"/>
    <property type="evidence" value="ECO:0007669"/>
    <property type="project" value="UniProtKB-KW"/>
</dbReference>
<dbReference type="Proteomes" id="UP000261600">
    <property type="component" value="Unplaced"/>
</dbReference>
<dbReference type="AlphaFoldDB" id="A0A3Q3II38"/>
<evidence type="ECO:0000256" key="15">
    <source>
        <dbReference type="SAM" id="MobiDB-lite"/>
    </source>
</evidence>
<keyword evidence="11 14" id="KW-0175">Coiled coil</keyword>
<keyword evidence="9" id="KW-0498">Mitosis</keyword>
<feature type="compositionally biased region" description="Low complexity" evidence="15">
    <location>
        <begin position="133"/>
        <end position="147"/>
    </location>
</feature>
<dbReference type="SUPFAM" id="SSF74924">
    <property type="entry name" value="Cap-Gly domain"/>
    <property type="match status" value="1"/>
</dbReference>
<dbReference type="PROSITE" id="PS50245">
    <property type="entry name" value="CAP_GLY_2"/>
    <property type="match status" value="1"/>
</dbReference>
<evidence type="ECO:0000313" key="17">
    <source>
        <dbReference type="Ensembl" id="ENSMALP00000003019.1"/>
    </source>
</evidence>
<dbReference type="GO" id="GO:0000776">
    <property type="term" value="C:kinetochore"/>
    <property type="evidence" value="ECO:0007669"/>
    <property type="project" value="TreeGrafter"/>
</dbReference>
<evidence type="ECO:0000256" key="4">
    <source>
        <dbReference type="ARBA" id="ARBA00011010"/>
    </source>
</evidence>
<comment type="subcellular location">
    <subcellularLocation>
        <location evidence="3">Cytoplasm</location>
        <location evidence="3">Cell cortex</location>
    </subcellularLocation>
    <subcellularLocation>
        <location evidence="1">Cytoplasm</location>
        <location evidence="1">Cytoskeleton</location>
        <location evidence="1">Microtubule organizing center</location>
        <location evidence="1">Centrosome</location>
        <location evidence="1">Centriole</location>
    </subcellularLocation>
    <subcellularLocation>
        <location evidence="2">Cytoplasm</location>
        <location evidence="2">Cytoskeleton</location>
        <location evidence="2">Spindle</location>
    </subcellularLocation>
</comment>
<accession>A0A3Q3II38</accession>
<reference evidence="17" key="2">
    <citation type="submission" date="2025-09" db="UniProtKB">
        <authorList>
            <consortium name="Ensembl"/>
        </authorList>
    </citation>
    <scope>IDENTIFICATION</scope>
</reference>
<protein>
    <recommendedName>
        <fullName evidence="5">Dynactin subunit 1</fullName>
    </recommendedName>
</protein>
<dbReference type="Pfam" id="PF01302">
    <property type="entry name" value="CAP_GLY"/>
    <property type="match status" value="1"/>
</dbReference>
<dbReference type="PANTHER" id="PTHR18916:SF6">
    <property type="entry name" value="DYNACTIN SUBUNIT 1"/>
    <property type="match status" value="1"/>
</dbReference>
<evidence type="ECO:0000313" key="18">
    <source>
        <dbReference type="Proteomes" id="UP000261600"/>
    </source>
</evidence>
<keyword evidence="6" id="KW-0963">Cytoplasm</keyword>
<dbReference type="GO" id="GO:0005814">
    <property type="term" value="C:centriole"/>
    <property type="evidence" value="ECO:0007669"/>
    <property type="project" value="UniProtKB-SubCell"/>
</dbReference>
<dbReference type="GO" id="GO:0000132">
    <property type="term" value="P:establishment of mitotic spindle orientation"/>
    <property type="evidence" value="ECO:0007669"/>
    <property type="project" value="TreeGrafter"/>
</dbReference>
<evidence type="ECO:0000256" key="11">
    <source>
        <dbReference type="ARBA" id="ARBA00023054"/>
    </source>
</evidence>
<dbReference type="PANTHER" id="PTHR18916">
    <property type="entry name" value="DYNACTIN 1-RELATED MICROTUBULE-BINDING"/>
    <property type="match status" value="1"/>
</dbReference>
<keyword evidence="12" id="KW-0206">Cytoskeleton</keyword>
<dbReference type="PROSITE" id="PS00845">
    <property type="entry name" value="CAP_GLY_1"/>
    <property type="match status" value="1"/>
</dbReference>
<reference evidence="17" key="1">
    <citation type="submission" date="2025-08" db="UniProtKB">
        <authorList>
            <consortium name="Ensembl"/>
        </authorList>
    </citation>
    <scope>IDENTIFICATION</scope>
</reference>
<feature type="coiled-coil region" evidence="14">
    <location>
        <begin position="1053"/>
        <end position="1080"/>
    </location>
</feature>
<keyword evidence="18" id="KW-1185">Reference proteome</keyword>